<dbReference type="Pfam" id="PF05345">
    <property type="entry name" value="He_PIG"/>
    <property type="match status" value="1"/>
</dbReference>
<keyword evidence="5" id="KW-0378">Hydrolase</keyword>
<feature type="compositionally biased region" description="Low complexity" evidence="8">
    <location>
        <begin position="935"/>
        <end position="950"/>
    </location>
</feature>
<feature type="domain" description="PKD/Chitinase" evidence="10">
    <location>
        <begin position="752"/>
        <end position="843"/>
    </location>
</feature>
<keyword evidence="4 9" id="KW-0732">Signal</keyword>
<dbReference type="Proteomes" id="UP001446205">
    <property type="component" value="Unassembled WGS sequence"/>
</dbReference>
<dbReference type="PANTHER" id="PTHR33794">
    <property type="entry name" value="BACILLOLYSIN"/>
    <property type="match status" value="1"/>
</dbReference>
<feature type="region of interest" description="Disordered" evidence="8">
    <location>
        <begin position="935"/>
        <end position="954"/>
    </location>
</feature>
<dbReference type="InterPro" id="IPR023612">
    <property type="entry name" value="Peptidase_M4"/>
</dbReference>
<proteinExistence type="inferred from homology"/>
<evidence type="ECO:0000256" key="8">
    <source>
        <dbReference type="SAM" id="MobiDB-lite"/>
    </source>
</evidence>
<dbReference type="Pfam" id="PF22352">
    <property type="entry name" value="K319L-like_PKD"/>
    <property type="match status" value="1"/>
</dbReference>
<name>A0ABU9DB63_9PROT</name>
<evidence type="ECO:0000259" key="11">
    <source>
        <dbReference type="SMART" id="SM00736"/>
    </source>
</evidence>
<dbReference type="InterPro" id="IPR013856">
    <property type="entry name" value="Peptidase_M4_domain"/>
</dbReference>
<dbReference type="Gene3D" id="3.10.170.10">
    <property type="match status" value="1"/>
</dbReference>
<sequence length="981" mass="103772">MLPKCSLRRTLAFSAAALTLILSGCYSSSESSSSTGSDVVPLAVSSAGMQAALGELQQRGARMDRHGKTGQLTFIGADPLAPLALPAAVSGLKGDDPAQAALERYAPLFGARGTGQAMQLLKRQDGKDGRSTSRYQQLYQGLPVIGGELLVNLRGRGLLAMSGELSPDLSLSVTPMLSASVAQSTALQATAKWRKLAPEKLEASDPVLSIYDPRLLGPGQEPTRLVYRLEVSARGSEPVRELVLVDARSGNVALHFNQIDAALSRQTYTASNTETLPGSLICDEGNPSCANGDLDAQLAHRYARDTYDFYFNTHQRDSLDNKGMALLSSTHYGAVGYQNAFWDGRQIAYGDGFSRADDVVGHELTHGVTQHSSKLFYYYQSGAINESLSDIWGEFIDQRNNSGTDTAAVKWQIGEDIPGIGAIRDMADPTRFGDPDRMSSPNYDFDKGFQDNGGVHHNSGINNKAAYLMVEGGSFNGRTITGLGIDKVAKIYYEAQTRLLTSGATYKDLANALYQGCLNLSADAGSGINGAECDMVRQATEAVEMQAEPVNSFQPQPDPCPAGSQPRDLFSDDLESPTLRWTVSTLNGSQASWRLDTQNVSSGKQALWGKGMSSVADDIAVMPSAVMLPANAFLHFRHSYDFEADGEADIYYDGGVLEYSVNNGANWQDAASLFADGGNYSDKLDGHYGNTLAGHSAFVGRSHGYIASLYNLSSLAGQSVRFRFRIATDDRVASDGWWVDDVRIYTCLADVDNQAPLANAGPDLIAAPGATVSLDGSGSKDPEGQRISLAWQVISGSASLTGANTAVPSFVAPLNGRVVARLTVTDSQGKSASDDVTVTVSNTAPELASIGARQAVLGQPLNFQVSARDANTDTVTLSATGLPSGARFDAATGQFSWPQAGPLGNYTVTFTATDAGGLRDSENVTINVLDMTSISSSAQSQGSPAPSSSAMGGGGGLDAGALTLLMAGLGAAQWQRRKQKK</sequence>
<comment type="caution">
    <text evidence="12">The sequence shown here is derived from an EMBL/GenBank/DDBJ whole genome shotgun (WGS) entry which is preliminary data.</text>
</comment>
<dbReference type="Gene3D" id="1.10.390.10">
    <property type="entry name" value="Neutral Protease Domain 2"/>
    <property type="match status" value="1"/>
</dbReference>
<dbReference type="SUPFAM" id="SSF49313">
    <property type="entry name" value="Cadherin-like"/>
    <property type="match status" value="1"/>
</dbReference>
<evidence type="ECO:0000256" key="1">
    <source>
        <dbReference type="ARBA" id="ARBA00009388"/>
    </source>
</evidence>
<dbReference type="Gene3D" id="2.60.120.260">
    <property type="entry name" value="Galactose-binding domain-like"/>
    <property type="match status" value="1"/>
</dbReference>
<dbReference type="InterPro" id="IPR006644">
    <property type="entry name" value="Cadg"/>
</dbReference>
<evidence type="ECO:0000313" key="12">
    <source>
        <dbReference type="EMBL" id="MEK8090754.1"/>
    </source>
</evidence>
<feature type="signal peptide" evidence="9">
    <location>
        <begin position="1"/>
        <end position="28"/>
    </location>
</feature>
<protein>
    <submittedName>
        <fullName evidence="12">M4 family metallopeptidase</fullName>
    </submittedName>
</protein>
<dbReference type="InterPro" id="IPR027268">
    <property type="entry name" value="Peptidase_M4/M1_CTD_sf"/>
</dbReference>
<keyword evidence="13" id="KW-1185">Reference proteome</keyword>
<evidence type="ECO:0000259" key="10">
    <source>
        <dbReference type="SMART" id="SM00089"/>
    </source>
</evidence>
<comment type="similarity">
    <text evidence="1">Belongs to the peptidase M4 family.</text>
</comment>
<dbReference type="Gene3D" id="3.10.450.490">
    <property type="match status" value="1"/>
</dbReference>
<keyword evidence="2" id="KW-0645">Protease</keyword>
<evidence type="ECO:0000256" key="5">
    <source>
        <dbReference type="ARBA" id="ARBA00022801"/>
    </source>
</evidence>
<dbReference type="InterPro" id="IPR001570">
    <property type="entry name" value="Peptidase_M4_C_domain"/>
</dbReference>
<dbReference type="Pfam" id="PF01447">
    <property type="entry name" value="Peptidase_M4"/>
    <property type="match status" value="1"/>
</dbReference>
<dbReference type="SUPFAM" id="SSF55486">
    <property type="entry name" value="Metalloproteases ('zincins'), catalytic domain"/>
    <property type="match status" value="1"/>
</dbReference>
<dbReference type="InterPro" id="IPR050728">
    <property type="entry name" value="Zinc_Metalloprotease_M4"/>
</dbReference>
<feature type="chain" id="PRO_5045845585" evidence="9">
    <location>
        <begin position="29"/>
        <end position="981"/>
    </location>
</feature>
<dbReference type="RefSeq" id="WP_341371810.1">
    <property type="nucleotide sequence ID" value="NZ_JBBPCO010000015.1"/>
</dbReference>
<organism evidence="12 13">
    <name type="scientific">Thermithiobacillus plumbiphilus</name>
    <dbReference type="NCBI Taxonomy" id="1729899"/>
    <lineage>
        <taxon>Bacteria</taxon>
        <taxon>Pseudomonadati</taxon>
        <taxon>Pseudomonadota</taxon>
        <taxon>Acidithiobacillia</taxon>
        <taxon>Acidithiobacillales</taxon>
        <taxon>Thermithiobacillaceae</taxon>
        <taxon>Thermithiobacillus</taxon>
    </lineage>
</organism>
<dbReference type="InterPro" id="IPR011096">
    <property type="entry name" value="FTP_domain"/>
</dbReference>
<dbReference type="PROSITE" id="PS51257">
    <property type="entry name" value="PROKAR_LIPOPROTEIN"/>
    <property type="match status" value="1"/>
</dbReference>
<dbReference type="InterPro" id="IPR015919">
    <property type="entry name" value="Cadherin-like_sf"/>
</dbReference>
<evidence type="ECO:0000256" key="2">
    <source>
        <dbReference type="ARBA" id="ARBA00022670"/>
    </source>
</evidence>
<dbReference type="InterPro" id="IPR022409">
    <property type="entry name" value="PKD/Chitinase_dom"/>
</dbReference>
<evidence type="ECO:0000256" key="3">
    <source>
        <dbReference type="ARBA" id="ARBA00022723"/>
    </source>
</evidence>
<gene>
    <name evidence="12" type="ORF">WOB96_13430</name>
</gene>
<feature type="domain" description="Dystroglycan-type cadherin-like" evidence="11">
    <location>
        <begin position="845"/>
        <end position="935"/>
    </location>
</feature>
<accession>A0ABU9DB63</accession>
<keyword evidence="6" id="KW-0862">Zinc</keyword>
<keyword evidence="3" id="KW-0479">Metal-binding</keyword>
<dbReference type="CDD" id="cd09597">
    <property type="entry name" value="M4_TLP"/>
    <property type="match status" value="1"/>
</dbReference>
<evidence type="ECO:0000256" key="9">
    <source>
        <dbReference type="SAM" id="SignalP"/>
    </source>
</evidence>
<dbReference type="Pfam" id="PF07504">
    <property type="entry name" value="FTP"/>
    <property type="match status" value="1"/>
</dbReference>
<dbReference type="Pfam" id="PF02868">
    <property type="entry name" value="Peptidase_M4_C"/>
    <property type="match status" value="1"/>
</dbReference>
<dbReference type="SMART" id="SM00736">
    <property type="entry name" value="CADG"/>
    <property type="match status" value="1"/>
</dbReference>
<evidence type="ECO:0000256" key="6">
    <source>
        <dbReference type="ARBA" id="ARBA00022833"/>
    </source>
</evidence>
<dbReference type="Pfam" id="PF20773">
    <property type="entry name" value="InhA-like_MAM"/>
    <property type="match status" value="1"/>
</dbReference>
<dbReference type="InterPro" id="IPR013783">
    <property type="entry name" value="Ig-like_fold"/>
</dbReference>
<dbReference type="Gene3D" id="2.60.40.10">
    <property type="entry name" value="Immunoglobulins"/>
    <property type="match status" value="2"/>
</dbReference>
<dbReference type="SMART" id="SM00089">
    <property type="entry name" value="PKD"/>
    <property type="match status" value="2"/>
</dbReference>
<evidence type="ECO:0000256" key="4">
    <source>
        <dbReference type="ARBA" id="ARBA00022729"/>
    </source>
</evidence>
<dbReference type="EMBL" id="JBBPCO010000015">
    <property type="protein sequence ID" value="MEK8090754.1"/>
    <property type="molecule type" value="Genomic_DNA"/>
</dbReference>
<feature type="domain" description="PKD/Chitinase" evidence="10">
    <location>
        <begin position="847"/>
        <end position="931"/>
    </location>
</feature>
<evidence type="ECO:0000256" key="7">
    <source>
        <dbReference type="ARBA" id="ARBA00023049"/>
    </source>
</evidence>
<dbReference type="PANTHER" id="PTHR33794:SF1">
    <property type="entry name" value="BACILLOLYSIN"/>
    <property type="match status" value="1"/>
</dbReference>
<keyword evidence="7" id="KW-0482">Metalloprotease</keyword>
<dbReference type="SUPFAM" id="SSF49299">
    <property type="entry name" value="PKD domain"/>
    <property type="match status" value="1"/>
</dbReference>
<dbReference type="PRINTS" id="PR00730">
    <property type="entry name" value="THERMOLYSIN"/>
</dbReference>
<dbReference type="InterPro" id="IPR035986">
    <property type="entry name" value="PKD_dom_sf"/>
</dbReference>
<reference evidence="12 13" key="1">
    <citation type="submission" date="2024-04" db="EMBL/GenBank/DDBJ databases">
        <authorList>
            <person name="Abashina T."/>
            <person name="Shaikin A."/>
        </authorList>
    </citation>
    <scope>NUCLEOTIDE SEQUENCE [LARGE SCALE GENOMIC DNA]</scope>
    <source>
        <strain evidence="12 13">AAFK</strain>
    </source>
</reference>
<evidence type="ECO:0000313" key="13">
    <source>
        <dbReference type="Proteomes" id="UP001446205"/>
    </source>
</evidence>
<dbReference type="CDD" id="cd00146">
    <property type="entry name" value="PKD"/>
    <property type="match status" value="1"/>
</dbReference>